<sequence length="99" mass="11347">MIYRHGNSAKEGRSTELLDEYLGDSYSTPKWKDLSIGLLCVQQCQKIVSYRLRQRQALGKEIGEDYTKESMMGIKRKEFSGEFPHSNYQEEFASGVCAV</sequence>
<evidence type="ECO:0000313" key="1">
    <source>
        <dbReference type="EMBL" id="MCD7468923.1"/>
    </source>
</evidence>
<name>A0ABS8TCN1_DATST</name>
<evidence type="ECO:0000313" key="2">
    <source>
        <dbReference type="Proteomes" id="UP000823775"/>
    </source>
</evidence>
<comment type="caution">
    <text evidence="1">The sequence shown here is derived from an EMBL/GenBank/DDBJ whole genome shotgun (WGS) entry which is preliminary data.</text>
</comment>
<proteinExistence type="predicted"/>
<dbReference type="Proteomes" id="UP000823775">
    <property type="component" value="Unassembled WGS sequence"/>
</dbReference>
<dbReference type="EMBL" id="JACEIK010001382">
    <property type="protein sequence ID" value="MCD7468923.1"/>
    <property type="molecule type" value="Genomic_DNA"/>
</dbReference>
<accession>A0ABS8TCN1</accession>
<protein>
    <submittedName>
        <fullName evidence="1">Uncharacterized protein</fullName>
    </submittedName>
</protein>
<keyword evidence="2" id="KW-1185">Reference proteome</keyword>
<gene>
    <name evidence="1" type="ORF">HAX54_007477</name>
</gene>
<organism evidence="1 2">
    <name type="scientific">Datura stramonium</name>
    <name type="common">Jimsonweed</name>
    <name type="synonym">Common thornapple</name>
    <dbReference type="NCBI Taxonomy" id="4076"/>
    <lineage>
        <taxon>Eukaryota</taxon>
        <taxon>Viridiplantae</taxon>
        <taxon>Streptophyta</taxon>
        <taxon>Embryophyta</taxon>
        <taxon>Tracheophyta</taxon>
        <taxon>Spermatophyta</taxon>
        <taxon>Magnoliopsida</taxon>
        <taxon>eudicotyledons</taxon>
        <taxon>Gunneridae</taxon>
        <taxon>Pentapetalae</taxon>
        <taxon>asterids</taxon>
        <taxon>lamiids</taxon>
        <taxon>Solanales</taxon>
        <taxon>Solanaceae</taxon>
        <taxon>Solanoideae</taxon>
        <taxon>Datureae</taxon>
        <taxon>Datura</taxon>
    </lineage>
</organism>
<reference evidence="1 2" key="1">
    <citation type="journal article" date="2021" name="BMC Genomics">
        <title>Datura genome reveals duplications of psychoactive alkaloid biosynthetic genes and high mutation rate following tissue culture.</title>
        <authorList>
            <person name="Rajewski A."/>
            <person name="Carter-House D."/>
            <person name="Stajich J."/>
            <person name="Litt A."/>
        </authorList>
    </citation>
    <scope>NUCLEOTIDE SEQUENCE [LARGE SCALE GENOMIC DNA]</scope>
    <source>
        <strain evidence="1">AR-01</strain>
    </source>
</reference>